<evidence type="ECO:0000313" key="3">
    <source>
        <dbReference type="Proteomes" id="UP001219037"/>
    </source>
</evidence>
<dbReference type="Proteomes" id="UP001219037">
    <property type="component" value="Chromosome"/>
</dbReference>
<dbReference type="RefSeq" id="WP_278157725.1">
    <property type="nucleotide sequence ID" value="NZ_CP121252.1"/>
</dbReference>
<keyword evidence="1" id="KW-1133">Transmembrane helix</keyword>
<organism evidence="2 3">
    <name type="scientific">Citricoccus muralis</name>
    <dbReference type="NCBI Taxonomy" id="169134"/>
    <lineage>
        <taxon>Bacteria</taxon>
        <taxon>Bacillati</taxon>
        <taxon>Actinomycetota</taxon>
        <taxon>Actinomycetes</taxon>
        <taxon>Micrococcales</taxon>
        <taxon>Micrococcaceae</taxon>
        <taxon>Citricoccus</taxon>
    </lineage>
</organism>
<protein>
    <submittedName>
        <fullName evidence="2">Uncharacterized protein</fullName>
    </submittedName>
</protein>
<accession>A0ABY8H658</accession>
<sequence>MLFTADWWAHALSWGGLVAMVSGAVLIATLFFAPYELLSDYP</sequence>
<proteinExistence type="predicted"/>
<dbReference type="EMBL" id="CP121252">
    <property type="protein sequence ID" value="WFP16624.1"/>
    <property type="molecule type" value="Genomic_DNA"/>
</dbReference>
<keyword evidence="3" id="KW-1185">Reference proteome</keyword>
<evidence type="ECO:0000313" key="2">
    <source>
        <dbReference type="EMBL" id="WFP16624.1"/>
    </source>
</evidence>
<reference evidence="2 3" key="1">
    <citation type="submission" date="2023-04" db="EMBL/GenBank/DDBJ databases">
        <title>Funneling lignin-derived compounds into biodiesel using alkali-halophilic Citricoccus sp. P2.</title>
        <authorList>
            <person name="Luo C.-B."/>
        </authorList>
    </citation>
    <scope>NUCLEOTIDE SEQUENCE [LARGE SCALE GENOMIC DNA]</scope>
    <source>
        <strain evidence="2 3">P2</strain>
    </source>
</reference>
<keyword evidence="1" id="KW-0472">Membrane</keyword>
<evidence type="ECO:0000256" key="1">
    <source>
        <dbReference type="SAM" id="Phobius"/>
    </source>
</evidence>
<feature type="transmembrane region" description="Helical" evidence="1">
    <location>
        <begin position="12"/>
        <end position="33"/>
    </location>
</feature>
<gene>
    <name evidence="2" type="ORF">P8192_00405</name>
</gene>
<name>A0ABY8H658_9MICC</name>
<keyword evidence="1" id="KW-0812">Transmembrane</keyword>